<dbReference type="InterPro" id="IPR006311">
    <property type="entry name" value="TAT_signal"/>
</dbReference>
<dbReference type="Proteomes" id="UP000663629">
    <property type="component" value="Chromosome 2"/>
</dbReference>
<dbReference type="Gene3D" id="2.20.200.10">
    <property type="entry name" value="Outer membrane efflux proteins (OEP)"/>
    <property type="match status" value="1"/>
</dbReference>
<keyword evidence="2" id="KW-0449">Lipoprotein</keyword>
<feature type="chain" id="PRO_5044996102" evidence="2">
    <location>
        <begin position="24"/>
        <end position="453"/>
    </location>
</feature>
<proteinExistence type="inferred from homology"/>
<dbReference type="Pfam" id="PF02321">
    <property type="entry name" value="OEP"/>
    <property type="match status" value="2"/>
</dbReference>
<dbReference type="PROSITE" id="PS51318">
    <property type="entry name" value="TAT"/>
    <property type="match status" value="1"/>
</dbReference>
<name>A0ABX7JLX7_9RHOB</name>
<keyword evidence="2" id="KW-0564">Palmitate</keyword>
<evidence type="ECO:0000256" key="1">
    <source>
        <dbReference type="ARBA" id="ARBA00007613"/>
    </source>
</evidence>
<dbReference type="RefSeq" id="WP_205296208.1">
    <property type="nucleotide sequence ID" value="NZ_CP070371.1"/>
</dbReference>
<dbReference type="PANTHER" id="PTHR30203">
    <property type="entry name" value="OUTER MEMBRANE CATION EFFLUX PROTEIN"/>
    <property type="match status" value="1"/>
</dbReference>
<keyword evidence="2" id="KW-0812">Transmembrane</keyword>
<sequence>MNQTLSLSRRGLLGGLVSTLALAACNPVSYTAPRAEVAAAFAANSPARRAGANTWWAAFRDKRLDALIEAGLKRNLDVQTAVATIREAQANARVVGASDLPQANVEASAGRNRTAAGIVESDSATLGVSWLVDLFGQNRAAREGASARLDASYLSAEVARLTVASAIASAYVDARYYQEALALTRQSLASRKRTLEMTRTQDEFGSVSRLEVLQSEQLVAQAEAALPSLEVGFDQSVNRLATLTAGRSTDIGAQLRQGGGQPRARFSASVGVPADVVRVRPDVRMAERNLAAAAADVGEAQAAFYPRLTLSGSITPTNGKTWGFGPQISLPLFTGGANQAQLSAAQARAEQARLAWQASVLNAVEEVENALAGYNRDARAVSAQSRLVENASETVELTRSSYDLGEADFFPVLDAERTLLSARQDLASAVRQQALNFVALSAASAGGVGLPAN</sequence>
<reference evidence="3 4" key="1">
    <citation type="submission" date="2021-02" db="EMBL/GenBank/DDBJ databases">
        <title>Paracoccus methylovroum sp.nov., a new methanol and methylamine utilizing methylotrophic denitrifer.</title>
        <authorList>
            <person name="Timsy T."/>
            <person name="Behrendt U."/>
            <person name="Ulrich A."/>
            <person name="Spanner T."/>
            <person name="Foesel B.U."/>
            <person name="Horn M.A."/>
            <person name="Kolb S."/>
        </authorList>
    </citation>
    <scope>NUCLEOTIDE SEQUENCE [LARGE SCALE GENOMIC DNA]</scope>
    <source>
        <strain evidence="3 4">H4-D09</strain>
    </source>
</reference>
<dbReference type="EMBL" id="CP070371">
    <property type="protein sequence ID" value="QRZ15262.1"/>
    <property type="molecule type" value="Genomic_DNA"/>
</dbReference>
<dbReference type="InterPro" id="IPR003423">
    <property type="entry name" value="OMP_efflux"/>
</dbReference>
<comment type="similarity">
    <text evidence="1 2">Belongs to the outer membrane factor (OMF) (TC 1.B.17) family.</text>
</comment>
<gene>
    <name evidence="3" type="ORF">JWJ88_20315</name>
</gene>
<keyword evidence="4" id="KW-1185">Reference proteome</keyword>
<feature type="signal peptide" evidence="2">
    <location>
        <begin position="1"/>
        <end position="23"/>
    </location>
</feature>
<accession>A0ABX7JLX7</accession>
<dbReference type="NCBIfam" id="TIGR01845">
    <property type="entry name" value="outer_NodT"/>
    <property type="match status" value="1"/>
</dbReference>
<dbReference type="InterPro" id="IPR010131">
    <property type="entry name" value="MdtP/NodT-like"/>
</dbReference>
<evidence type="ECO:0000313" key="4">
    <source>
        <dbReference type="Proteomes" id="UP000663629"/>
    </source>
</evidence>
<organism evidence="3 4">
    <name type="scientific">Paracoccus methylovorus</name>
    <dbReference type="NCBI Taxonomy" id="2812658"/>
    <lineage>
        <taxon>Bacteria</taxon>
        <taxon>Pseudomonadati</taxon>
        <taxon>Pseudomonadota</taxon>
        <taxon>Alphaproteobacteria</taxon>
        <taxon>Rhodobacterales</taxon>
        <taxon>Paracoccaceae</taxon>
        <taxon>Paracoccus</taxon>
    </lineage>
</organism>
<evidence type="ECO:0000313" key="3">
    <source>
        <dbReference type="EMBL" id="QRZ15262.1"/>
    </source>
</evidence>
<comment type="subcellular location">
    <subcellularLocation>
        <location evidence="2">Cell membrane</location>
        <topology evidence="2">Lipid-anchor</topology>
    </subcellularLocation>
</comment>
<dbReference type="Gene3D" id="1.20.1600.10">
    <property type="entry name" value="Outer membrane efflux proteins (OEP)"/>
    <property type="match status" value="1"/>
</dbReference>
<keyword evidence="2" id="KW-0472">Membrane</keyword>
<keyword evidence="2" id="KW-0732">Signal</keyword>
<evidence type="ECO:0000256" key="2">
    <source>
        <dbReference type="RuleBase" id="RU362097"/>
    </source>
</evidence>
<protein>
    <submittedName>
        <fullName evidence="3">Efflux transporter outer membrane subunit</fullName>
    </submittedName>
</protein>
<dbReference type="SUPFAM" id="SSF56954">
    <property type="entry name" value="Outer membrane efflux proteins (OEP)"/>
    <property type="match status" value="1"/>
</dbReference>
<keyword evidence="2" id="KW-1134">Transmembrane beta strand</keyword>